<sequence length="256" mass="30792">MLKLLKTLHVHIRMRDIGGPYEIDEKLLEKLFCGQNIGLKKISNLDLNMITCDNFCEIYFNAFKETKTPENFCPIHLDPSFVDVDFISKLRFFEGIILLDDFENEQTYLLKRLDFWSLKIMINLIKLHPITYQFYDEIVQKHIYYKTTKVDFNPFIQDVRYESILVSQETISRQEAVRRDRRRKRNKLWKLKEKEDDFRFGEWCSRKYELTKSSGVKVILEVSRYSVPNPIDEFIVKNATFEVFFDEEGYRNDKES</sequence>
<name>A0A914D4U6_9BILA</name>
<evidence type="ECO:0000313" key="1">
    <source>
        <dbReference type="Proteomes" id="UP000887540"/>
    </source>
</evidence>
<evidence type="ECO:0000313" key="2">
    <source>
        <dbReference type="WBParaSite" id="ACRNAN_scaffold1782.g6985.t1"/>
    </source>
</evidence>
<dbReference type="AlphaFoldDB" id="A0A914D4U6"/>
<reference evidence="2" key="1">
    <citation type="submission" date="2022-11" db="UniProtKB">
        <authorList>
            <consortium name="WormBaseParasite"/>
        </authorList>
    </citation>
    <scope>IDENTIFICATION</scope>
</reference>
<keyword evidence="1" id="KW-1185">Reference proteome</keyword>
<accession>A0A914D4U6</accession>
<organism evidence="1 2">
    <name type="scientific">Acrobeloides nanus</name>
    <dbReference type="NCBI Taxonomy" id="290746"/>
    <lineage>
        <taxon>Eukaryota</taxon>
        <taxon>Metazoa</taxon>
        <taxon>Ecdysozoa</taxon>
        <taxon>Nematoda</taxon>
        <taxon>Chromadorea</taxon>
        <taxon>Rhabditida</taxon>
        <taxon>Tylenchina</taxon>
        <taxon>Cephalobomorpha</taxon>
        <taxon>Cephaloboidea</taxon>
        <taxon>Cephalobidae</taxon>
        <taxon>Acrobeloides</taxon>
    </lineage>
</organism>
<dbReference type="Proteomes" id="UP000887540">
    <property type="component" value="Unplaced"/>
</dbReference>
<dbReference type="WBParaSite" id="ACRNAN_scaffold1782.g6985.t1">
    <property type="protein sequence ID" value="ACRNAN_scaffold1782.g6985.t1"/>
    <property type="gene ID" value="ACRNAN_scaffold1782.g6985"/>
</dbReference>
<protein>
    <submittedName>
        <fullName evidence="2">Ycf1</fullName>
    </submittedName>
</protein>
<proteinExistence type="predicted"/>